<protein>
    <recommendedName>
        <fullName evidence="7">Large ribosomal subunit protein mL37</fullName>
    </recommendedName>
    <alternativeName>
        <fullName evidence="8">39S ribosomal protein L37, mitochondrial</fullName>
    </alternativeName>
</protein>
<keyword evidence="2" id="KW-0809">Transit peptide</keyword>
<reference evidence="10" key="3">
    <citation type="submission" date="2025-09" db="UniProtKB">
        <authorList>
            <consortium name="Ensembl"/>
        </authorList>
    </citation>
    <scope>IDENTIFICATION</scope>
    <source>
        <strain evidence="10">Glennie</strain>
    </source>
</reference>
<keyword evidence="3" id="KW-0689">Ribosomal protein</keyword>
<dbReference type="GO" id="GO:0005762">
    <property type="term" value="C:mitochondrial large ribosomal subunit"/>
    <property type="evidence" value="ECO:0007669"/>
    <property type="project" value="Ensembl"/>
</dbReference>
<dbReference type="GO" id="GO:0006412">
    <property type="term" value="P:translation"/>
    <property type="evidence" value="ECO:0007669"/>
    <property type="project" value="InterPro"/>
</dbReference>
<organism evidence="10 11">
    <name type="scientific">Ornithorhynchus anatinus</name>
    <name type="common">Duckbill platypus</name>
    <dbReference type="NCBI Taxonomy" id="9258"/>
    <lineage>
        <taxon>Eukaryota</taxon>
        <taxon>Metazoa</taxon>
        <taxon>Chordata</taxon>
        <taxon>Craniata</taxon>
        <taxon>Vertebrata</taxon>
        <taxon>Euteleostomi</taxon>
        <taxon>Mammalia</taxon>
        <taxon>Monotremata</taxon>
        <taxon>Ornithorhynchidae</taxon>
        <taxon>Ornithorhynchus</taxon>
    </lineage>
</organism>
<gene>
    <name evidence="10" type="primary">MRPL37</name>
</gene>
<accession>A0A6I8PCT9</accession>
<name>A0A6I8PCT9_ORNAN</name>
<feature type="compositionally biased region" description="Low complexity" evidence="9">
    <location>
        <begin position="34"/>
        <end position="43"/>
    </location>
</feature>
<evidence type="ECO:0000256" key="2">
    <source>
        <dbReference type="ARBA" id="ARBA00022946"/>
    </source>
</evidence>
<dbReference type="GeneTree" id="ENSGT00390000000867"/>
<dbReference type="FunCoup" id="A0A6I8PCT9">
    <property type="interactions" value="1048"/>
</dbReference>
<dbReference type="Bgee" id="ENSOANG00000012247">
    <property type="expression patterns" value="Expressed in heart and 7 other cell types or tissues"/>
</dbReference>
<evidence type="ECO:0000256" key="8">
    <source>
        <dbReference type="ARBA" id="ARBA00041617"/>
    </source>
</evidence>
<dbReference type="AlphaFoldDB" id="A0A6I8PCT9"/>
<dbReference type="InParanoid" id="A0A6I8PCT9"/>
<evidence type="ECO:0000256" key="6">
    <source>
        <dbReference type="ARBA" id="ARBA00037985"/>
    </source>
</evidence>
<evidence type="ECO:0000256" key="1">
    <source>
        <dbReference type="ARBA" id="ARBA00004173"/>
    </source>
</evidence>
<evidence type="ECO:0000256" key="4">
    <source>
        <dbReference type="ARBA" id="ARBA00023128"/>
    </source>
</evidence>
<dbReference type="InterPro" id="IPR052482">
    <property type="entry name" value="mtLSU_mL37"/>
</dbReference>
<reference evidence="10" key="2">
    <citation type="submission" date="2025-08" db="UniProtKB">
        <authorList>
            <consortium name="Ensembl"/>
        </authorList>
    </citation>
    <scope>IDENTIFICATION</scope>
    <source>
        <strain evidence="10">Glennie</strain>
    </source>
</reference>
<evidence type="ECO:0000313" key="10">
    <source>
        <dbReference type="Ensembl" id="ENSOANP00000052398.1"/>
    </source>
</evidence>
<proteinExistence type="inferred from homology"/>
<dbReference type="InterPro" id="IPR010793">
    <property type="entry name" value="Ribosomal_mL37/mL65"/>
</dbReference>
<sequence length="447" mass="50804">MAAPRGARFRSRVGGGADWREAGGRGPARRAGRGAKMAAAGWGVRSARPEEGRRGRPEERAYEIPGLEPVTSAGRMHHVPGLARPRFPRWEPDAPDPRFYRAPPPHRMPLHRPRPCFFFQQRCRLLEGVKQALWLTKAKLVEGLPERLLRLAADPSSHVPDQDERVQRAIFHARLWLTTDAIPTRENYCPAIMENLLQLCRSLMPRFPSLSRRILARNYTISAVWHRDSTVLQIRGLNGTRLSSLDVLPPVASHDQIQATAAHTLEDLYPLAPTINLEERYVYQLKDDTGFEPGYLYQHPHTIYFLESANWSKARMKPEQLRAKMIMFAFGNALARARALHGEEARVLEQPIVVQAVGTDGRLFQFLVFQLNTTDLTPSTGIKNLVWMDGDQLLYQHFRCYPKIHKREVVEPSGLIDYQPDTFRKFLALFLHGAKELEPGGIPPSHP</sequence>
<dbReference type="PANTHER" id="PTHR15889:SF2">
    <property type="entry name" value="LARGE RIBOSOMAL SUBUNIT PROTEIN ML37"/>
    <property type="match status" value="1"/>
</dbReference>
<dbReference type="OMA" id="WERGWHD"/>
<dbReference type="GO" id="GO:0005739">
    <property type="term" value="C:mitochondrion"/>
    <property type="evidence" value="ECO:0000318"/>
    <property type="project" value="GO_Central"/>
</dbReference>
<dbReference type="PANTHER" id="PTHR15889">
    <property type="entry name" value="MITOCHONDRIAL RIBOSOMAL PROTEIN L37"/>
    <property type="match status" value="1"/>
</dbReference>
<keyword evidence="4" id="KW-0496">Mitochondrion</keyword>
<feature type="compositionally biased region" description="Basic and acidic residues" evidence="9">
    <location>
        <begin position="47"/>
        <end position="59"/>
    </location>
</feature>
<evidence type="ECO:0000256" key="9">
    <source>
        <dbReference type="SAM" id="MobiDB-lite"/>
    </source>
</evidence>
<evidence type="ECO:0000313" key="11">
    <source>
        <dbReference type="Proteomes" id="UP000002279"/>
    </source>
</evidence>
<dbReference type="Ensembl" id="ENSOANT00000049039.1">
    <property type="protein sequence ID" value="ENSOANP00000052398.1"/>
    <property type="gene ID" value="ENSOANG00000012247.4"/>
</dbReference>
<keyword evidence="5" id="KW-0687">Ribonucleoprotein</keyword>
<comment type="subcellular location">
    <subcellularLocation>
        <location evidence="1">Mitochondrion</location>
    </subcellularLocation>
</comment>
<dbReference type="Pfam" id="PF07147">
    <property type="entry name" value="PDCD9"/>
    <property type="match status" value="1"/>
</dbReference>
<evidence type="ECO:0000256" key="5">
    <source>
        <dbReference type="ARBA" id="ARBA00023274"/>
    </source>
</evidence>
<keyword evidence="11" id="KW-1185">Reference proteome</keyword>
<dbReference type="GO" id="GO:0003735">
    <property type="term" value="F:structural constituent of ribosome"/>
    <property type="evidence" value="ECO:0007669"/>
    <property type="project" value="InterPro"/>
</dbReference>
<reference evidence="10 11" key="1">
    <citation type="journal article" date="2008" name="Nature">
        <title>Genome analysis of the platypus reveals unique signatures of evolution.</title>
        <authorList>
            <person name="Warren W.C."/>
            <person name="Hillier L.W."/>
            <person name="Marshall Graves J.A."/>
            <person name="Birney E."/>
            <person name="Ponting C.P."/>
            <person name="Grutzner F."/>
            <person name="Belov K."/>
            <person name="Miller W."/>
            <person name="Clarke L."/>
            <person name="Chinwalla A.T."/>
            <person name="Yang S.P."/>
            <person name="Heger A."/>
            <person name="Locke D.P."/>
            <person name="Miethke P."/>
            <person name="Waters P.D."/>
            <person name="Veyrunes F."/>
            <person name="Fulton L."/>
            <person name="Fulton B."/>
            <person name="Graves T."/>
            <person name="Wallis J."/>
            <person name="Puente X.S."/>
            <person name="Lopez-Otin C."/>
            <person name="Ordonez G.R."/>
            <person name="Eichler E.E."/>
            <person name="Chen L."/>
            <person name="Cheng Z."/>
            <person name="Deakin J.E."/>
            <person name="Alsop A."/>
            <person name="Thompson K."/>
            <person name="Kirby P."/>
            <person name="Papenfuss A.T."/>
            <person name="Wakefield M.J."/>
            <person name="Olender T."/>
            <person name="Lancet D."/>
            <person name="Huttley G.A."/>
            <person name="Smit A.F."/>
            <person name="Pask A."/>
            <person name="Temple-Smith P."/>
            <person name="Batzer M.A."/>
            <person name="Walker J.A."/>
            <person name="Konkel M.K."/>
            <person name="Harris R.S."/>
            <person name="Whittington C.M."/>
            <person name="Wong E.S."/>
            <person name="Gemmell N.J."/>
            <person name="Buschiazzo E."/>
            <person name="Vargas Jentzsch I.M."/>
            <person name="Merkel A."/>
            <person name="Schmitz J."/>
            <person name="Zemann A."/>
            <person name="Churakov G."/>
            <person name="Kriegs J.O."/>
            <person name="Brosius J."/>
            <person name="Murchison E.P."/>
            <person name="Sachidanandam R."/>
            <person name="Smith C."/>
            <person name="Hannon G.J."/>
            <person name="Tsend-Ayush E."/>
            <person name="McMillan D."/>
            <person name="Attenborough R."/>
            <person name="Rens W."/>
            <person name="Ferguson-Smith M."/>
            <person name="Lefevre C.M."/>
            <person name="Sharp J.A."/>
            <person name="Nicholas K.R."/>
            <person name="Ray D.A."/>
            <person name="Kube M."/>
            <person name="Reinhardt R."/>
            <person name="Pringle T.H."/>
            <person name="Taylor J."/>
            <person name="Jones R.C."/>
            <person name="Nixon B."/>
            <person name="Dacheux J.L."/>
            <person name="Niwa H."/>
            <person name="Sekita Y."/>
            <person name="Huang X."/>
            <person name="Stark A."/>
            <person name="Kheradpour P."/>
            <person name="Kellis M."/>
            <person name="Flicek P."/>
            <person name="Chen Y."/>
            <person name="Webber C."/>
            <person name="Hardison R."/>
            <person name="Nelson J."/>
            <person name="Hallsworth-Pepin K."/>
            <person name="Delehaunty K."/>
            <person name="Markovic C."/>
            <person name="Minx P."/>
            <person name="Feng Y."/>
            <person name="Kremitzki C."/>
            <person name="Mitreva M."/>
            <person name="Glasscock J."/>
            <person name="Wylie T."/>
            <person name="Wohldmann P."/>
            <person name="Thiru P."/>
            <person name="Nhan M.N."/>
            <person name="Pohl C.S."/>
            <person name="Smith S.M."/>
            <person name="Hou S."/>
            <person name="Nefedov M."/>
            <person name="de Jong P.J."/>
            <person name="Renfree M.B."/>
            <person name="Mardis E.R."/>
            <person name="Wilson R.K."/>
        </authorList>
    </citation>
    <scope>NUCLEOTIDE SEQUENCE [LARGE SCALE GENOMIC DNA]</scope>
    <source>
        <strain evidence="10 11">Glennie</strain>
    </source>
</reference>
<evidence type="ECO:0000256" key="7">
    <source>
        <dbReference type="ARBA" id="ARBA00039442"/>
    </source>
</evidence>
<feature type="region of interest" description="Disordered" evidence="9">
    <location>
        <begin position="1"/>
        <end position="59"/>
    </location>
</feature>
<evidence type="ECO:0000256" key="3">
    <source>
        <dbReference type="ARBA" id="ARBA00022980"/>
    </source>
</evidence>
<comment type="similarity">
    <text evidence="6">Belongs to the mitochondrion-specific ribosomal protein mL37 family.</text>
</comment>
<dbReference type="Proteomes" id="UP000002279">
    <property type="component" value="Chromosome 18"/>
</dbReference>